<dbReference type="SUPFAM" id="SSF101478">
    <property type="entry name" value="ADP-ribosylglycohydrolase"/>
    <property type="match status" value="1"/>
</dbReference>
<organism evidence="4">
    <name type="scientific">uncultured Thermomicrobiales bacterium</name>
    <dbReference type="NCBI Taxonomy" id="1645740"/>
    <lineage>
        <taxon>Bacteria</taxon>
        <taxon>Pseudomonadati</taxon>
        <taxon>Thermomicrobiota</taxon>
        <taxon>Thermomicrobia</taxon>
        <taxon>Thermomicrobiales</taxon>
        <taxon>environmental samples</taxon>
    </lineage>
</organism>
<evidence type="ECO:0008006" key="5">
    <source>
        <dbReference type="Google" id="ProtNLM"/>
    </source>
</evidence>
<gene>
    <name evidence="4" type="ORF">AVDCRST_MAG18-3639</name>
</gene>
<keyword evidence="3" id="KW-0479">Metal-binding</keyword>
<dbReference type="AlphaFoldDB" id="A0A6J4VT21"/>
<dbReference type="GO" id="GO:0046872">
    <property type="term" value="F:metal ion binding"/>
    <property type="evidence" value="ECO:0007669"/>
    <property type="project" value="UniProtKB-KW"/>
</dbReference>
<dbReference type="GO" id="GO:0016787">
    <property type="term" value="F:hydrolase activity"/>
    <property type="evidence" value="ECO:0007669"/>
    <property type="project" value="UniProtKB-KW"/>
</dbReference>
<reference evidence="4" key="1">
    <citation type="submission" date="2020-02" db="EMBL/GenBank/DDBJ databases">
        <authorList>
            <person name="Meier V. D."/>
        </authorList>
    </citation>
    <scope>NUCLEOTIDE SEQUENCE</scope>
    <source>
        <strain evidence="4">AVDCRST_MAG18</strain>
    </source>
</reference>
<evidence type="ECO:0000256" key="2">
    <source>
        <dbReference type="ARBA" id="ARBA00022801"/>
    </source>
</evidence>
<sequence>MNIAVPRERFVGCLIGLAIGDALGAPLEFMPRAEIAATYGEVRELLGGGWLNVEPGEYTDDTQLALAIATSIVRTGRIDPDDIAARFVAWLQTGPKDVGNITRTAIRYHEQGLPWREVGPRVVRELVGGSAGNGSLMRCAPVGLFHAARPAALLRDSTIVSEITHANPLSVWSSIAVNLAIVEFLHGRGEGVIERVAAQIPERQVADTLRAAPTLPRRAVRSGGFVLETLGAACWALEQGDSFEEVLVAAINLGDDADTVGAVAGALAGARDGIGAIPDCWMQQLRDADQLADLALALHRLAGKGEVSPVG</sequence>
<feature type="binding site" evidence="3">
    <location>
        <position position="258"/>
    </location>
    <ligand>
        <name>Mg(2+)</name>
        <dbReference type="ChEBI" id="CHEBI:18420"/>
        <label>1</label>
    </ligand>
</feature>
<proteinExistence type="inferred from homology"/>
<evidence type="ECO:0000313" key="4">
    <source>
        <dbReference type="EMBL" id="CAA9584588.1"/>
    </source>
</evidence>
<dbReference type="InterPro" id="IPR036705">
    <property type="entry name" value="Ribosyl_crysJ1_sf"/>
</dbReference>
<dbReference type="EMBL" id="CADCWN010000285">
    <property type="protein sequence ID" value="CAA9584588.1"/>
    <property type="molecule type" value="Genomic_DNA"/>
</dbReference>
<feature type="binding site" evidence="3">
    <location>
        <position position="59"/>
    </location>
    <ligand>
        <name>Mg(2+)</name>
        <dbReference type="ChEBI" id="CHEBI:18420"/>
        <label>1</label>
    </ligand>
</feature>
<dbReference type="Pfam" id="PF03747">
    <property type="entry name" value="ADP_ribosyl_GH"/>
    <property type="match status" value="1"/>
</dbReference>
<feature type="binding site" evidence="3">
    <location>
        <position position="60"/>
    </location>
    <ligand>
        <name>Mg(2+)</name>
        <dbReference type="ChEBI" id="CHEBI:18420"/>
        <label>1</label>
    </ligand>
</feature>
<dbReference type="PANTHER" id="PTHR16222">
    <property type="entry name" value="ADP-RIBOSYLGLYCOHYDROLASE"/>
    <property type="match status" value="1"/>
</dbReference>
<protein>
    <recommendedName>
        <fullName evidence="5">ADP-ribosylglycohydrolase</fullName>
    </recommendedName>
</protein>
<keyword evidence="2" id="KW-0378">Hydrolase</keyword>
<dbReference type="PANTHER" id="PTHR16222:SF24">
    <property type="entry name" value="ADP-RIBOSYLHYDROLASE ARH3"/>
    <property type="match status" value="1"/>
</dbReference>
<feature type="binding site" evidence="3">
    <location>
        <position position="259"/>
    </location>
    <ligand>
        <name>Mg(2+)</name>
        <dbReference type="ChEBI" id="CHEBI:18420"/>
        <label>1</label>
    </ligand>
</feature>
<accession>A0A6J4VT21</accession>
<evidence type="ECO:0000256" key="3">
    <source>
        <dbReference type="PIRSR" id="PIRSR605502-1"/>
    </source>
</evidence>
<dbReference type="Gene3D" id="1.10.4080.10">
    <property type="entry name" value="ADP-ribosylation/Crystallin J1"/>
    <property type="match status" value="1"/>
</dbReference>
<name>A0A6J4VT21_9BACT</name>
<dbReference type="InterPro" id="IPR005502">
    <property type="entry name" value="Ribosyl_crysJ1"/>
</dbReference>
<dbReference type="InterPro" id="IPR050792">
    <property type="entry name" value="ADP-ribosylglycohydrolase"/>
</dbReference>
<comment type="similarity">
    <text evidence="1">Belongs to the ADP-ribosylglycohydrolase family.</text>
</comment>
<comment type="cofactor">
    <cofactor evidence="3">
        <name>Mg(2+)</name>
        <dbReference type="ChEBI" id="CHEBI:18420"/>
    </cofactor>
    <text evidence="3">Binds 2 magnesium ions per subunit.</text>
</comment>
<keyword evidence="3" id="KW-0460">Magnesium</keyword>
<feature type="binding site" evidence="3">
    <location>
        <position position="256"/>
    </location>
    <ligand>
        <name>Mg(2+)</name>
        <dbReference type="ChEBI" id="CHEBI:18420"/>
        <label>1</label>
    </ligand>
</feature>
<feature type="binding site" evidence="3">
    <location>
        <position position="61"/>
    </location>
    <ligand>
        <name>Mg(2+)</name>
        <dbReference type="ChEBI" id="CHEBI:18420"/>
        <label>1</label>
    </ligand>
</feature>
<evidence type="ECO:0000256" key="1">
    <source>
        <dbReference type="ARBA" id="ARBA00010702"/>
    </source>
</evidence>